<evidence type="ECO:0000256" key="1">
    <source>
        <dbReference type="SAM" id="Coils"/>
    </source>
</evidence>
<dbReference type="AlphaFoldDB" id="A0A9W4TU81"/>
<keyword evidence="4" id="KW-1185">Reference proteome</keyword>
<comment type="caution">
    <text evidence="3">The sequence shown here is derived from an EMBL/GenBank/DDBJ whole genome shotgun (WGS) entry which is preliminary data.</text>
</comment>
<organism evidence="3 4">
    <name type="scientific">Candida verbasci</name>
    <dbReference type="NCBI Taxonomy" id="1227364"/>
    <lineage>
        <taxon>Eukaryota</taxon>
        <taxon>Fungi</taxon>
        <taxon>Dikarya</taxon>
        <taxon>Ascomycota</taxon>
        <taxon>Saccharomycotina</taxon>
        <taxon>Pichiomycetes</taxon>
        <taxon>Debaryomycetaceae</taxon>
        <taxon>Candida/Lodderomyces clade</taxon>
        <taxon>Candida</taxon>
    </lineage>
</organism>
<keyword evidence="1" id="KW-0175">Coiled coil</keyword>
<accession>A0A9W4TU81</accession>
<sequence>MNRSRSISPIRNKSPVRLNNSPSRLVKLKTPSLIPNVPVRSGSPERRLKIDQMEQDRKRLLTEDNNSLLDKKKSKLVKFDDTIESNTEESENTLGLILDTLKNIQSKLDNLNNRMKLIEEKLEKR</sequence>
<dbReference type="Proteomes" id="UP001152885">
    <property type="component" value="Unassembled WGS sequence"/>
</dbReference>
<feature type="coiled-coil region" evidence="1">
    <location>
        <begin position="94"/>
        <end position="121"/>
    </location>
</feature>
<feature type="region of interest" description="Disordered" evidence="2">
    <location>
        <begin position="1"/>
        <end position="21"/>
    </location>
</feature>
<gene>
    <name evidence="3" type="ORF">CANVERA_P1506</name>
</gene>
<dbReference type="EMBL" id="CANTUO010000001">
    <property type="protein sequence ID" value="CAI5756989.1"/>
    <property type="molecule type" value="Genomic_DNA"/>
</dbReference>
<evidence type="ECO:0000313" key="3">
    <source>
        <dbReference type="EMBL" id="CAI5756989.1"/>
    </source>
</evidence>
<reference evidence="3" key="1">
    <citation type="submission" date="2022-12" db="EMBL/GenBank/DDBJ databases">
        <authorList>
            <person name="Brejova B."/>
        </authorList>
    </citation>
    <scope>NUCLEOTIDE SEQUENCE</scope>
</reference>
<name>A0A9W4TU81_9ASCO</name>
<proteinExistence type="predicted"/>
<protein>
    <submittedName>
        <fullName evidence="3">Uncharacterized protein</fullName>
    </submittedName>
</protein>
<evidence type="ECO:0000313" key="4">
    <source>
        <dbReference type="Proteomes" id="UP001152885"/>
    </source>
</evidence>
<evidence type="ECO:0000256" key="2">
    <source>
        <dbReference type="SAM" id="MobiDB-lite"/>
    </source>
</evidence>